<organism evidence="1 4">
    <name type="scientific">Aliirhizobium cellulosilyticum</name>
    <dbReference type="NCBI Taxonomy" id="393664"/>
    <lineage>
        <taxon>Bacteria</taxon>
        <taxon>Pseudomonadati</taxon>
        <taxon>Pseudomonadota</taxon>
        <taxon>Alphaproteobacteria</taxon>
        <taxon>Hyphomicrobiales</taxon>
        <taxon>Rhizobiaceae</taxon>
        <taxon>Aliirhizobium</taxon>
    </lineage>
</organism>
<evidence type="ECO:0000313" key="4">
    <source>
        <dbReference type="Proteomes" id="UP000520770"/>
    </source>
</evidence>
<comment type="caution">
    <text evidence="1">The sequence shown here is derived from an EMBL/GenBank/DDBJ whole genome shotgun (WGS) entry which is preliminary data.</text>
</comment>
<evidence type="ECO:0000313" key="2">
    <source>
        <dbReference type="EMBL" id="MBB4415087.1"/>
    </source>
</evidence>
<dbReference type="EMBL" id="JACIGW010000027">
    <property type="protein sequence ID" value="MBB4351852.1"/>
    <property type="molecule type" value="Genomic_DNA"/>
</dbReference>
<name>A0A7W6SEY7_9HYPH</name>
<dbReference type="AlphaFoldDB" id="A0A7W6SEY7"/>
<evidence type="ECO:0000313" key="1">
    <source>
        <dbReference type="EMBL" id="MBB4351852.1"/>
    </source>
</evidence>
<evidence type="ECO:0000313" key="3">
    <source>
        <dbReference type="EMBL" id="MBB4449776.1"/>
    </source>
</evidence>
<evidence type="ECO:0000313" key="5">
    <source>
        <dbReference type="Proteomes" id="UP000524535"/>
    </source>
</evidence>
<accession>A0A7W6SEY7</accession>
<dbReference type="Proteomes" id="UP000524535">
    <property type="component" value="Unassembled WGS sequence"/>
</dbReference>
<reference evidence="4 5" key="1">
    <citation type="submission" date="2020-08" db="EMBL/GenBank/DDBJ databases">
        <title>Genomic Encyclopedia of Type Strains, Phase IV (KMG-V): Genome sequencing to study the core and pangenomes of soil and plant-associated prokaryotes.</title>
        <authorList>
            <person name="Whitman W."/>
        </authorList>
    </citation>
    <scope>NUCLEOTIDE SEQUENCE [LARGE SCALE GENOMIC DNA]</scope>
    <source>
        <strain evidence="2 5">SEMIA 444</strain>
        <strain evidence="1 4">SEMIA 448</strain>
        <strain evidence="3 6">SEMIA 452</strain>
    </source>
</reference>
<protein>
    <submittedName>
        <fullName evidence="1">Uncharacterized protein</fullName>
    </submittedName>
</protein>
<gene>
    <name evidence="2" type="ORF">GGE31_005643</name>
    <name evidence="1" type="ORF">GGE33_005645</name>
    <name evidence="3" type="ORF">GGE35_005643</name>
</gene>
<evidence type="ECO:0000313" key="6">
    <source>
        <dbReference type="Proteomes" id="UP000576087"/>
    </source>
</evidence>
<dbReference type="EMBL" id="JACIHM010000030">
    <property type="protein sequence ID" value="MBB4449776.1"/>
    <property type="molecule type" value="Genomic_DNA"/>
</dbReference>
<dbReference type="Proteomes" id="UP000576087">
    <property type="component" value="Unassembled WGS sequence"/>
</dbReference>
<proteinExistence type="predicted"/>
<keyword evidence="5" id="KW-1185">Reference proteome</keyword>
<sequence>MAAEIIHDDDVAWLEHRHQLLFDISAKAFAIDWPVEDTRRCQPIVPQGTQECQRAPVAMWRKRSQTLASWSPAPDRRHVGLDPGLVNKHQSLRIEVLLQGLPSLSSAGNIGTSLFKGEQRFF</sequence>
<dbReference type="Proteomes" id="UP000520770">
    <property type="component" value="Unassembled WGS sequence"/>
</dbReference>
<dbReference type="EMBL" id="JACIGY010000027">
    <property type="protein sequence ID" value="MBB4415087.1"/>
    <property type="molecule type" value="Genomic_DNA"/>
</dbReference>